<dbReference type="EMBL" id="JALNMJ010000002">
    <property type="protein sequence ID" value="MCK7611241.1"/>
    <property type="molecule type" value="Genomic_DNA"/>
</dbReference>
<dbReference type="Gene3D" id="3.10.180.10">
    <property type="entry name" value="2,3-Dihydroxybiphenyl 1,2-Dioxygenase, domain 1"/>
    <property type="match status" value="1"/>
</dbReference>
<dbReference type="InterPro" id="IPR004360">
    <property type="entry name" value="Glyas_Fos-R_dOase_dom"/>
</dbReference>
<dbReference type="RefSeq" id="WP_248150795.1">
    <property type="nucleotide sequence ID" value="NZ_JALNMJ010000002.1"/>
</dbReference>
<dbReference type="InterPro" id="IPR029068">
    <property type="entry name" value="Glyas_Bleomycin-R_OHBP_Dase"/>
</dbReference>
<evidence type="ECO:0000259" key="2">
    <source>
        <dbReference type="PROSITE" id="PS51819"/>
    </source>
</evidence>
<reference evidence="3" key="1">
    <citation type="submission" date="2022-04" db="EMBL/GenBank/DDBJ databases">
        <title>Roseibium sp. CAU 1639 isolated from mud.</title>
        <authorList>
            <person name="Kim W."/>
        </authorList>
    </citation>
    <scope>NUCLEOTIDE SEQUENCE</scope>
    <source>
        <strain evidence="3">CAU 1639</strain>
    </source>
</reference>
<keyword evidence="4" id="KW-1185">Reference proteome</keyword>
<dbReference type="InterPro" id="IPR037523">
    <property type="entry name" value="VOC_core"/>
</dbReference>
<organism evidence="3 4">
    <name type="scientific">Roseibium sediminicola</name>
    <dbReference type="NCBI Taxonomy" id="2933272"/>
    <lineage>
        <taxon>Bacteria</taxon>
        <taxon>Pseudomonadati</taxon>
        <taxon>Pseudomonadota</taxon>
        <taxon>Alphaproteobacteria</taxon>
        <taxon>Hyphomicrobiales</taxon>
        <taxon>Stappiaceae</taxon>
        <taxon>Roseibium</taxon>
    </lineage>
</organism>
<evidence type="ECO:0000313" key="4">
    <source>
        <dbReference type="Proteomes" id="UP001431221"/>
    </source>
</evidence>
<dbReference type="Proteomes" id="UP001431221">
    <property type="component" value="Unassembled WGS sequence"/>
</dbReference>
<protein>
    <submittedName>
        <fullName evidence="3">VOC family protein</fullName>
    </submittedName>
</protein>
<proteinExistence type="predicted"/>
<keyword evidence="1" id="KW-0479">Metal-binding</keyword>
<dbReference type="PANTHER" id="PTHR36113">
    <property type="entry name" value="LYASE, PUTATIVE-RELATED-RELATED"/>
    <property type="match status" value="1"/>
</dbReference>
<dbReference type="Pfam" id="PF00903">
    <property type="entry name" value="Glyoxalase"/>
    <property type="match status" value="1"/>
</dbReference>
<accession>A0ABT0GP95</accession>
<evidence type="ECO:0000256" key="1">
    <source>
        <dbReference type="ARBA" id="ARBA00022723"/>
    </source>
</evidence>
<dbReference type="PROSITE" id="PS51819">
    <property type="entry name" value="VOC"/>
    <property type="match status" value="1"/>
</dbReference>
<gene>
    <name evidence="3" type="ORF">M0H32_03635</name>
</gene>
<sequence>MSFLPIDSDLQQTKEQNVTTKGINHLGLTVRDLDQTTAFFTDVLDWTLLARDDAYPRTTVSDGTARLTLWQADLNRPVTDFDRKTNIGLHHIALEVGSEGELEALAAKIRDWPGVTIEFEPELLGEGPRRHMMFAEPGGIRLELIWPAGQ</sequence>
<dbReference type="SUPFAM" id="SSF54593">
    <property type="entry name" value="Glyoxalase/Bleomycin resistance protein/Dihydroxybiphenyl dioxygenase"/>
    <property type="match status" value="1"/>
</dbReference>
<dbReference type="PANTHER" id="PTHR36113:SF6">
    <property type="entry name" value="FOSFOMYCIN RESISTANCE PROTEIN FOSX"/>
    <property type="match status" value="1"/>
</dbReference>
<dbReference type="InterPro" id="IPR051332">
    <property type="entry name" value="Fosfomycin_Res_Enzymes"/>
</dbReference>
<comment type="caution">
    <text evidence="3">The sequence shown here is derived from an EMBL/GenBank/DDBJ whole genome shotgun (WGS) entry which is preliminary data.</text>
</comment>
<feature type="domain" description="VOC" evidence="2">
    <location>
        <begin position="22"/>
        <end position="147"/>
    </location>
</feature>
<evidence type="ECO:0000313" key="3">
    <source>
        <dbReference type="EMBL" id="MCK7611241.1"/>
    </source>
</evidence>
<name>A0ABT0GP95_9HYPH</name>